<dbReference type="Gene3D" id="3.40.50.1820">
    <property type="entry name" value="alpha/beta hydrolase"/>
    <property type="match status" value="1"/>
</dbReference>
<keyword evidence="1" id="KW-0732">Signal</keyword>
<feature type="domain" description="BAAT/Acyl-CoA thioester hydrolase C-terminal" evidence="2">
    <location>
        <begin position="93"/>
        <end position="260"/>
    </location>
</feature>
<keyword evidence="4" id="KW-1185">Reference proteome</keyword>
<dbReference type="Pfam" id="PF08840">
    <property type="entry name" value="BAAT_C"/>
    <property type="match status" value="1"/>
</dbReference>
<dbReference type="Proteomes" id="UP001501169">
    <property type="component" value="Unassembled WGS sequence"/>
</dbReference>
<dbReference type="GO" id="GO:0016787">
    <property type="term" value="F:hydrolase activity"/>
    <property type="evidence" value="ECO:0007669"/>
    <property type="project" value="UniProtKB-KW"/>
</dbReference>
<keyword evidence="3" id="KW-0378">Hydrolase</keyword>
<protein>
    <submittedName>
        <fullName evidence="3">Acyl-CoA thioester hydrolase/BAAT C-terminal domain-containing protein</fullName>
    </submittedName>
</protein>
<organism evidence="3 4">
    <name type="scientific">Rheinheimera aquimaris</name>
    <dbReference type="NCBI Taxonomy" id="412437"/>
    <lineage>
        <taxon>Bacteria</taxon>
        <taxon>Pseudomonadati</taxon>
        <taxon>Pseudomonadota</taxon>
        <taxon>Gammaproteobacteria</taxon>
        <taxon>Chromatiales</taxon>
        <taxon>Chromatiaceae</taxon>
        <taxon>Rheinheimera</taxon>
    </lineage>
</organism>
<feature type="signal peptide" evidence="1">
    <location>
        <begin position="1"/>
        <end position="22"/>
    </location>
</feature>
<gene>
    <name evidence="3" type="ORF">GCM10009098_33000</name>
</gene>
<evidence type="ECO:0000313" key="3">
    <source>
        <dbReference type="EMBL" id="GAA0562267.1"/>
    </source>
</evidence>
<dbReference type="PANTHER" id="PTHR10824">
    <property type="entry name" value="ACYL-COENZYME A THIOESTERASE-RELATED"/>
    <property type="match status" value="1"/>
</dbReference>
<dbReference type="InterPro" id="IPR029058">
    <property type="entry name" value="AB_hydrolase_fold"/>
</dbReference>
<comment type="caution">
    <text evidence="3">The sequence shown here is derived from an EMBL/GenBank/DDBJ whole genome shotgun (WGS) entry which is preliminary data.</text>
</comment>
<dbReference type="SUPFAM" id="SSF53474">
    <property type="entry name" value="alpha/beta-Hydrolases"/>
    <property type="match status" value="1"/>
</dbReference>
<dbReference type="RefSeq" id="WP_226767821.1">
    <property type="nucleotide sequence ID" value="NZ_BAAAEO010000005.1"/>
</dbReference>
<dbReference type="EMBL" id="BAAAEO010000005">
    <property type="protein sequence ID" value="GAA0562267.1"/>
    <property type="molecule type" value="Genomic_DNA"/>
</dbReference>
<sequence length="281" mass="30419">MLKTIVKASLAGCLLLAGGVNAATTLLNAEQHGFVGHYYPTTSTEPQVAVLVLGGAEGGLPEQLAQPVVDAGYPTLALAYFNADGLPPELEKIPLEYFAKAKTWLQSQPNVKQEQLMIVGWSKGAELALLLASKDQQVSKVVAIAPSSVVWAGILKDWTKVPASSWTEQGQELTHVPFNPSGPVEGLRDLYSQSLANRVDGGHADIAVTNIKGKVVLLSGENDEIWPAPQMATEVCEKMNARHENQCEHLYYEGLGHLLDEKFLDKNDALHQTFINKLKAD</sequence>
<evidence type="ECO:0000259" key="2">
    <source>
        <dbReference type="Pfam" id="PF08840"/>
    </source>
</evidence>
<reference evidence="3 4" key="1">
    <citation type="journal article" date="2019" name="Int. J. Syst. Evol. Microbiol.">
        <title>The Global Catalogue of Microorganisms (GCM) 10K type strain sequencing project: providing services to taxonomists for standard genome sequencing and annotation.</title>
        <authorList>
            <consortium name="The Broad Institute Genomics Platform"/>
            <consortium name="The Broad Institute Genome Sequencing Center for Infectious Disease"/>
            <person name="Wu L."/>
            <person name="Ma J."/>
        </authorList>
    </citation>
    <scope>NUCLEOTIDE SEQUENCE [LARGE SCALE GENOMIC DNA]</scope>
    <source>
        <strain evidence="3 4">JCM 14331</strain>
    </source>
</reference>
<dbReference type="InterPro" id="IPR014940">
    <property type="entry name" value="BAAT_C"/>
</dbReference>
<feature type="chain" id="PRO_5046024677" evidence="1">
    <location>
        <begin position="23"/>
        <end position="281"/>
    </location>
</feature>
<name>A0ABN1EA42_9GAMM</name>
<dbReference type="PANTHER" id="PTHR10824:SF4">
    <property type="entry name" value="ACYL-COENZYME A THIOESTERASE 1-LIKE"/>
    <property type="match status" value="1"/>
</dbReference>
<evidence type="ECO:0000313" key="4">
    <source>
        <dbReference type="Proteomes" id="UP001501169"/>
    </source>
</evidence>
<proteinExistence type="predicted"/>
<evidence type="ECO:0000256" key="1">
    <source>
        <dbReference type="SAM" id="SignalP"/>
    </source>
</evidence>
<accession>A0ABN1EA42</accession>